<proteinExistence type="inferred from homology"/>
<evidence type="ECO:0000313" key="6">
    <source>
        <dbReference type="Proteomes" id="UP000288805"/>
    </source>
</evidence>
<protein>
    <submittedName>
        <fullName evidence="5">(+)-neomenthol dehydrogenase</fullName>
    </submittedName>
</protein>
<keyword evidence="3" id="KW-0560">Oxidoreductase</keyword>
<reference evidence="5 6" key="1">
    <citation type="journal article" date="2018" name="PLoS Genet.">
        <title>Population sequencing reveals clonal diversity and ancestral inbreeding in the grapevine cultivar Chardonnay.</title>
        <authorList>
            <person name="Roach M.J."/>
            <person name="Johnson D.L."/>
            <person name="Bohlmann J."/>
            <person name="van Vuuren H.J."/>
            <person name="Jones S.J."/>
            <person name="Pretorius I.S."/>
            <person name="Schmidt S.A."/>
            <person name="Borneman A.R."/>
        </authorList>
    </citation>
    <scope>NUCLEOTIDE SEQUENCE [LARGE SCALE GENOMIC DNA]</scope>
    <source>
        <strain evidence="6">cv. Chardonnay</strain>
        <tissue evidence="5">Leaf</tissue>
    </source>
</reference>
<organism evidence="5 6">
    <name type="scientific">Vitis vinifera</name>
    <name type="common">Grape</name>
    <dbReference type="NCBI Taxonomy" id="29760"/>
    <lineage>
        <taxon>Eukaryota</taxon>
        <taxon>Viridiplantae</taxon>
        <taxon>Streptophyta</taxon>
        <taxon>Embryophyta</taxon>
        <taxon>Tracheophyta</taxon>
        <taxon>Spermatophyta</taxon>
        <taxon>Magnoliopsida</taxon>
        <taxon>eudicotyledons</taxon>
        <taxon>Gunneridae</taxon>
        <taxon>Pentapetalae</taxon>
        <taxon>rosids</taxon>
        <taxon>Vitales</taxon>
        <taxon>Vitaceae</taxon>
        <taxon>Viteae</taxon>
        <taxon>Vitis</taxon>
    </lineage>
</organism>
<dbReference type="GO" id="GO:0016491">
    <property type="term" value="F:oxidoreductase activity"/>
    <property type="evidence" value="ECO:0007669"/>
    <property type="project" value="UniProtKB-KW"/>
</dbReference>
<gene>
    <name evidence="5" type="primary">SDR1_10</name>
    <name evidence="5" type="ORF">CK203_047167</name>
</gene>
<dbReference type="SUPFAM" id="SSF51735">
    <property type="entry name" value="NAD(P)-binding Rossmann-fold domains"/>
    <property type="match status" value="1"/>
</dbReference>
<accession>A0A438GSS2</accession>
<dbReference type="EMBL" id="QGNW01000353">
    <property type="protein sequence ID" value="RVW75260.1"/>
    <property type="molecule type" value="Genomic_DNA"/>
</dbReference>
<dbReference type="InterPro" id="IPR002347">
    <property type="entry name" value="SDR_fam"/>
</dbReference>
<evidence type="ECO:0000256" key="3">
    <source>
        <dbReference type="ARBA" id="ARBA00023002"/>
    </source>
</evidence>
<dbReference type="PANTHER" id="PTHR43490">
    <property type="entry name" value="(+)-NEOMENTHOL DEHYDROGENASE"/>
    <property type="match status" value="1"/>
</dbReference>
<dbReference type="AlphaFoldDB" id="A0A438GSS2"/>
<sequence>MAEATKKYAVVTGANKGIGLGICRELAANGVTVVLTARDEKRGVEAVESLKGSGISNVVNNAGVNGMIVTDPDALRSAIAAAQGRIGEVNWNEIVIQPLEMAEECLKINYYGPKRMIEALMPLLQLSDLPRIVNVSSSGGKLQNIPNEWAKGVLSDAENLTEETVIEVLNQFLKDFKEGLLEAKSWPTFFSAYRVSKAALNAYTRLLAKKYPTFCINCVCPGYVKTDINYNSGILTVEEGAESPVRLALLPDGGPSGLFFVRKEVSDF</sequence>
<dbReference type="Pfam" id="PF00106">
    <property type="entry name" value="adh_short"/>
    <property type="match status" value="2"/>
</dbReference>
<comment type="similarity">
    <text evidence="1 4">Belongs to the short-chain dehydrogenases/reductases (SDR) family.</text>
</comment>
<dbReference type="PRINTS" id="PR00081">
    <property type="entry name" value="GDHRDH"/>
</dbReference>
<dbReference type="InterPro" id="IPR036291">
    <property type="entry name" value="NAD(P)-bd_dom_sf"/>
</dbReference>
<evidence type="ECO:0000313" key="5">
    <source>
        <dbReference type="EMBL" id="RVW75260.1"/>
    </source>
</evidence>
<evidence type="ECO:0000256" key="4">
    <source>
        <dbReference type="RuleBase" id="RU000363"/>
    </source>
</evidence>
<dbReference type="Proteomes" id="UP000288805">
    <property type="component" value="Unassembled WGS sequence"/>
</dbReference>
<dbReference type="PANTHER" id="PTHR43490:SF126">
    <property type="entry name" value="(+)-NEOMENTHOL DEHYDROGENASE-RELATED"/>
    <property type="match status" value="1"/>
</dbReference>
<keyword evidence="2" id="KW-0521">NADP</keyword>
<evidence type="ECO:0000256" key="2">
    <source>
        <dbReference type="ARBA" id="ARBA00022857"/>
    </source>
</evidence>
<evidence type="ECO:0000256" key="1">
    <source>
        <dbReference type="ARBA" id="ARBA00006484"/>
    </source>
</evidence>
<name>A0A438GSS2_VITVI</name>
<comment type="caution">
    <text evidence="5">The sequence shown here is derived from an EMBL/GenBank/DDBJ whole genome shotgun (WGS) entry which is preliminary data.</text>
</comment>
<dbReference type="Gene3D" id="3.40.50.720">
    <property type="entry name" value="NAD(P)-binding Rossmann-like Domain"/>
    <property type="match status" value="2"/>
</dbReference>
<dbReference type="PRINTS" id="PR00080">
    <property type="entry name" value="SDRFAMILY"/>
</dbReference>